<dbReference type="Gene3D" id="3.20.20.100">
    <property type="entry name" value="NADP-dependent oxidoreductase domain"/>
    <property type="match status" value="1"/>
</dbReference>
<dbReference type="Proteomes" id="UP001056756">
    <property type="component" value="Chromosome"/>
</dbReference>
<dbReference type="AlphaFoldDB" id="A0A9J6ZGB8"/>
<protein>
    <submittedName>
        <fullName evidence="3">Aldo/keto reductase</fullName>
    </submittedName>
</protein>
<evidence type="ECO:0000256" key="1">
    <source>
        <dbReference type="ARBA" id="ARBA00023002"/>
    </source>
</evidence>
<dbReference type="PRINTS" id="PR00069">
    <property type="entry name" value="ALDKETRDTASE"/>
</dbReference>
<proteinExistence type="predicted"/>
<dbReference type="InterPro" id="IPR036812">
    <property type="entry name" value="NAD(P)_OxRdtase_dom_sf"/>
</dbReference>
<evidence type="ECO:0000313" key="4">
    <source>
        <dbReference type="Proteomes" id="UP001056756"/>
    </source>
</evidence>
<dbReference type="EMBL" id="CP097899">
    <property type="protein sequence ID" value="URN95198.1"/>
    <property type="molecule type" value="Genomic_DNA"/>
</dbReference>
<dbReference type="FunFam" id="3.20.20.100:FF:000004">
    <property type="entry name" value="Oxidoreductase, aldo/keto reductase"/>
    <property type="match status" value="1"/>
</dbReference>
<dbReference type="GO" id="GO:0005829">
    <property type="term" value="C:cytosol"/>
    <property type="evidence" value="ECO:0007669"/>
    <property type="project" value="TreeGrafter"/>
</dbReference>
<dbReference type="KEGG" id="plig:NAG76_02760"/>
<dbReference type="InterPro" id="IPR020471">
    <property type="entry name" value="AKR"/>
</dbReference>
<dbReference type="SUPFAM" id="SSF51430">
    <property type="entry name" value="NAD(P)-linked oxidoreductase"/>
    <property type="match status" value="1"/>
</dbReference>
<name>A0A9J6ZGB8_9BACL</name>
<keyword evidence="1" id="KW-0560">Oxidoreductase</keyword>
<dbReference type="Pfam" id="PF00248">
    <property type="entry name" value="Aldo_ket_red"/>
    <property type="match status" value="1"/>
</dbReference>
<sequence length="333" mass="36390">MKYRRLGRAGVKVSEISLGTMAFGRWIDEQSSLNIVDHALGQGINLIDTANVYGRGMDLGAETGLFGESELILGKALKGRRNDVVLATKAQMTVGTGVNDGGSSRYHIYQAIEASLKRLQTDYIDLYQIHFFDPHTPLEETMSALDDLVKQGKVRYLGCSNFAAWQLAKANGISALHHLNRFESVQPEYSLIAREAERELIPYAEADQVGIISYSPLGRGVLTGKYRKGETPPADSRLAAGEKRLEQLLDERPAIELADALAPIAEERGITLAQLALAWVLKQPQLSSAILGVSKLAQIDTAVETLNITLSADELLLIDQVSRQAGIIIPPKR</sequence>
<gene>
    <name evidence="3" type="ORF">NAG76_02760</name>
</gene>
<dbReference type="GO" id="GO:0016491">
    <property type="term" value="F:oxidoreductase activity"/>
    <property type="evidence" value="ECO:0007669"/>
    <property type="project" value="UniProtKB-KW"/>
</dbReference>
<reference evidence="3" key="1">
    <citation type="submission" date="2022-05" db="EMBL/GenBank/DDBJ databases">
        <title>Novel bacterial taxa in a minimal lignocellulolytic consortium and its capacity to transform plastics disclosed by genome-resolved metagenomics.</title>
        <authorList>
            <person name="Rodriguez C.A.D."/>
            <person name="Diaz-Garcia L."/>
            <person name="Herrera K."/>
            <person name="Tarazona N.A."/>
            <person name="Sproer C."/>
            <person name="Overmann J."/>
            <person name="Jimenez D.J."/>
        </authorList>
    </citation>
    <scope>NUCLEOTIDE SEQUENCE</scope>
    <source>
        <strain evidence="3">MAG5</strain>
    </source>
</reference>
<dbReference type="PANTHER" id="PTHR43364:SF4">
    <property type="entry name" value="NAD(P)-LINKED OXIDOREDUCTASE SUPERFAMILY PROTEIN"/>
    <property type="match status" value="1"/>
</dbReference>
<dbReference type="PANTHER" id="PTHR43364">
    <property type="entry name" value="NADH-SPECIFIC METHYLGLYOXAL REDUCTASE-RELATED"/>
    <property type="match status" value="1"/>
</dbReference>
<feature type="domain" description="NADP-dependent oxidoreductase" evidence="2">
    <location>
        <begin position="15"/>
        <end position="322"/>
    </location>
</feature>
<dbReference type="InterPro" id="IPR023210">
    <property type="entry name" value="NADP_OxRdtase_dom"/>
</dbReference>
<accession>A0A9J6ZGB8</accession>
<dbReference type="InterPro" id="IPR050523">
    <property type="entry name" value="AKR_Detox_Biosynth"/>
</dbReference>
<evidence type="ECO:0000313" key="3">
    <source>
        <dbReference type="EMBL" id="URN95198.1"/>
    </source>
</evidence>
<organism evidence="3 4">
    <name type="scientific">Candidatus Pristimantibacillus lignocellulolyticus</name>
    <dbReference type="NCBI Taxonomy" id="2994561"/>
    <lineage>
        <taxon>Bacteria</taxon>
        <taxon>Bacillati</taxon>
        <taxon>Bacillota</taxon>
        <taxon>Bacilli</taxon>
        <taxon>Bacillales</taxon>
        <taxon>Paenibacillaceae</taxon>
        <taxon>Candidatus Pristimantibacillus</taxon>
    </lineage>
</organism>
<evidence type="ECO:0000259" key="2">
    <source>
        <dbReference type="Pfam" id="PF00248"/>
    </source>
</evidence>